<organism evidence="4 5">
    <name type="scientific">Lysobacter arvi</name>
    <dbReference type="NCBI Taxonomy" id="3038776"/>
    <lineage>
        <taxon>Bacteria</taxon>
        <taxon>Pseudomonadati</taxon>
        <taxon>Pseudomonadota</taxon>
        <taxon>Gammaproteobacteria</taxon>
        <taxon>Lysobacterales</taxon>
        <taxon>Lysobacteraceae</taxon>
        <taxon>Lysobacter</taxon>
    </lineage>
</organism>
<dbReference type="PANTHER" id="PTHR46401:SF2">
    <property type="entry name" value="GLYCOSYLTRANSFERASE WBBK-RELATED"/>
    <property type="match status" value="1"/>
</dbReference>
<feature type="compositionally biased region" description="Low complexity" evidence="2">
    <location>
        <begin position="84"/>
        <end position="94"/>
    </location>
</feature>
<keyword evidence="5" id="KW-1185">Reference proteome</keyword>
<comment type="caution">
    <text evidence="4">The sequence shown here is derived from an EMBL/GenBank/DDBJ whole genome shotgun (WGS) entry which is preliminary data.</text>
</comment>
<dbReference type="CDD" id="cd03809">
    <property type="entry name" value="GT4_MtfB-like"/>
    <property type="match status" value="2"/>
</dbReference>
<name>A0ABU1CE64_9GAMM</name>
<dbReference type="RefSeq" id="WP_309262586.1">
    <property type="nucleotide sequence ID" value="NZ_JARUHG010000003.1"/>
</dbReference>
<evidence type="ECO:0000256" key="1">
    <source>
        <dbReference type="ARBA" id="ARBA00022679"/>
    </source>
</evidence>
<dbReference type="PANTHER" id="PTHR46401">
    <property type="entry name" value="GLYCOSYLTRANSFERASE WBBK-RELATED"/>
    <property type="match status" value="1"/>
</dbReference>
<evidence type="ECO:0000259" key="3">
    <source>
        <dbReference type="Pfam" id="PF00534"/>
    </source>
</evidence>
<dbReference type="EMBL" id="JARUHG010000003">
    <property type="protein sequence ID" value="MDR0183430.1"/>
    <property type="molecule type" value="Genomic_DNA"/>
</dbReference>
<evidence type="ECO:0000313" key="5">
    <source>
        <dbReference type="Proteomes" id="UP001233535"/>
    </source>
</evidence>
<accession>A0ABU1CE64</accession>
<feature type="domain" description="Glycosyl transferase family 1" evidence="3">
    <location>
        <begin position="332"/>
        <end position="487"/>
    </location>
</feature>
<dbReference type="Pfam" id="PF00534">
    <property type="entry name" value="Glycos_transf_1"/>
    <property type="match status" value="2"/>
</dbReference>
<dbReference type="SUPFAM" id="SSF53756">
    <property type="entry name" value="UDP-Glycosyltransferase/glycogen phosphorylase"/>
    <property type="match status" value="2"/>
</dbReference>
<feature type="domain" description="Glycosyl transferase family 1" evidence="3">
    <location>
        <begin position="935"/>
        <end position="1057"/>
    </location>
</feature>
<proteinExistence type="predicted"/>
<feature type="region of interest" description="Disordered" evidence="2">
    <location>
        <begin position="1"/>
        <end position="106"/>
    </location>
</feature>
<sequence length="1111" mass="120736">MGPTVRWRPAQRSDTFFHRSGAPAGPPPFSPLNHADRTAESMAGPLSGRQAHPRPRPGARARARHAFARRGLPVEPSRVGGTRRCGAPARGSRPAPSPPKAAHRQEPAGMKIVLDMQGAQTLSHRRGIGRNTRDITRAFLSAASRHEVHLAFTSPLELATDGLLAEFRDRLPPERLHYLRLPFDTSAFRPANEWRRAAASRLMRLQLDALGADWVWHTSVFEGYGEDAVVPDAPLAHAATAAILYDLIPLQFPEALLTDARTRGWYHERLSFMRRADLLTSISEYSRRDAIERAGLSPERIEAIGSIIDPVFRPLPSDAPVIALTKGRLGLPQRFVLYTGGFDKRKNVPTLIAAYAQLPTNLRTDCPLVLAGHIVDEQRDAVRQIAAAHGLDERQLVIAGSVTDEELIALYSSCALFVFPSLLEGFGLPPAEAMACGAPVLCSRATSLPEVIGRQDAMFDPEDTSALSMLMARVLGDDAFARSLRDFGPERVQRFRPESVAMRALEAFERRGPRNPMTLVGERPASSPASILVSADGTVPPAWAGFVGTDPRLIAVDARAGSELARLSDSTGGNVFHALDARSPKEAIDLACEHPGVILLDDETPPASLPELRAGTYLGAGYAALAEADRTGGHDAMAALVPVLAASIGVVARKPALAARVHALLAGSGTPHVPVASAGESPDVARWLTDSGVSRESELVRDIARIPGQPSADDLAQIAHGASAARLTSMPRWFVDVTRIAAQDIGTGVHRVVRSVLSRWLEHPPAGVRIEPVRFDGGEFRYARRHATSVLGLENLPLADGIVQPRAGDVFVGLDWAPESIAAARSRIADWRRGGVETCFVMHDLLPSLSPEYFHEHSRRLFGQWLDDVSFLADRVACVSASTANDYRAWLAENAPAFQFGRAPETGTFPLGVDSAILEGELTDLRETLRGAVAQRPTLLMVGTLEPRKGHRDALDVADRLWRDGTDFNLIVVGKRGWMTDDVVARLQRHPDRGVRLHWHEDVGDRELGALYRHATALLAASIGEGYGLPLIEAARHGLPVIARDIPVFREVMGDSAQYLPESVVEWDHALRARLLERSGANEATVRTQWPTWGESAAALARVVAGREKDR</sequence>
<feature type="compositionally biased region" description="Basic residues" evidence="2">
    <location>
        <begin position="51"/>
        <end position="68"/>
    </location>
</feature>
<protein>
    <submittedName>
        <fullName evidence="4">Glycosyltransferase family 1 protein</fullName>
    </submittedName>
</protein>
<reference evidence="4 5" key="1">
    <citation type="submission" date="2023-04" db="EMBL/GenBank/DDBJ databases">
        <title>Lysobacter sp. strain UC isolated from soil sample.</title>
        <authorList>
            <person name="Choksket S."/>
            <person name="Harshvardhan F."/>
            <person name="Rana R."/>
            <person name="Patil P.B."/>
            <person name="Korpole S."/>
        </authorList>
    </citation>
    <scope>NUCLEOTIDE SEQUENCE [LARGE SCALE GENOMIC DNA]</scope>
    <source>
        <strain evidence="4 5">UC</strain>
    </source>
</reference>
<keyword evidence="1" id="KW-0808">Transferase</keyword>
<gene>
    <name evidence="4" type="ORF">P8609_10700</name>
</gene>
<dbReference type="InterPro" id="IPR001296">
    <property type="entry name" value="Glyco_trans_1"/>
</dbReference>
<evidence type="ECO:0000313" key="4">
    <source>
        <dbReference type="EMBL" id="MDR0183430.1"/>
    </source>
</evidence>
<dbReference type="Proteomes" id="UP001233535">
    <property type="component" value="Unassembled WGS sequence"/>
</dbReference>
<evidence type="ECO:0000256" key="2">
    <source>
        <dbReference type="SAM" id="MobiDB-lite"/>
    </source>
</evidence>
<dbReference type="Gene3D" id="3.40.50.2000">
    <property type="entry name" value="Glycogen Phosphorylase B"/>
    <property type="match status" value="3"/>
</dbReference>